<evidence type="ECO:0000313" key="3">
    <source>
        <dbReference type="EMBL" id="KAF0504888.1"/>
    </source>
</evidence>
<evidence type="ECO:0000256" key="2">
    <source>
        <dbReference type="SAM" id="SignalP"/>
    </source>
</evidence>
<keyword evidence="1" id="KW-1133">Transmembrane helix</keyword>
<sequence>MCVRSSFSFLLDSLSLCLSGSLRIFDSSGGSSSDESELSIICCLFRFEGTVAQFGVDLFCNDTQTFSSSEFVMHLYPPQFSSALFLFISNACSIYLFTSLGIIGVVSIGLTLQGCHQFLLIYHKTVHRIHYDFVK</sequence>
<feature type="signal peptide" evidence="2">
    <location>
        <begin position="1"/>
        <end position="19"/>
    </location>
</feature>
<dbReference type="AlphaFoldDB" id="A0A8H4EKN4"/>
<keyword evidence="4" id="KW-1185">Reference proteome</keyword>
<comment type="caution">
    <text evidence="3">The sequence shown here is derived from an EMBL/GenBank/DDBJ whole genome shotgun (WGS) entry which is preliminary data.</text>
</comment>
<dbReference type="Proteomes" id="UP000439903">
    <property type="component" value="Unassembled WGS sequence"/>
</dbReference>
<keyword evidence="2" id="KW-0732">Signal</keyword>
<accession>A0A8H4EKN4</accession>
<gene>
    <name evidence="3" type="ORF">F8M41_019434</name>
</gene>
<protein>
    <submittedName>
        <fullName evidence="3">Uncharacterized protein</fullName>
    </submittedName>
</protein>
<dbReference type="EMBL" id="WTPW01000501">
    <property type="protein sequence ID" value="KAF0504888.1"/>
    <property type="molecule type" value="Genomic_DNA"/>
</dbReference>
<evidence type="ECO:0000313" key="4">
    <source>
        <dbReference type="Proteomes" id="UP000439903"/>
    </source>
</evidence>
<evidence type="ECO:0000256" key="1">
    <source>
        <dbReference type="SAM" id="Phobius"/>
    </source>
</evidence>
<keyword evidence="1" id="KW-0812">Transmembrane</keyword>
<organism evidence="3 4">
    <name type="scientific">Gigaspora margarita</name>
    <dbReference type="NCBI Taxonomy" id="4874"/>
    <lineage>
        <taxon>Eukaryota</taxon>
        <taxon>Fungi</taxon>
        <taxon>Fungi incertae sedis</taxon>
        <taxon>Mucoromycota</taxon>
        <taxon>Glomeromycotina</taxon>
        <taxon>Glomeromycetes</taxon>
        <taxon>Diversisporales</taxon>
        <taxon>Gigasporaceae</taxon>
        <taxon>Gigaspora</taxon>
    </lineage>
</organism>
<proteinExistence type="predicted"/>
<feature type="transmembrane region" description="Helical" evidence="1">
    <location>
        <begin position="83"/>
        <end position="112"/>
    </location>
</feature>
<name>A0A8H4EKN4_GIGMA</name>
<feature type="chain" id="PRO_5034776433" evidence="2">
    <location>
        <begin position="20"/>
        <end position="135"/>
    </location>
</feature>
<reference evidence="3 4" key="1">
    <citation type="journal article" date="2019" name="Environ. Microbiol.">
        <title>At the nexus of three kingdoms: the genome of the mycorrhizal fungus Gigaspora margarita provides insights into plant, endobacterial and fungal interactions.</title>
        <authorList>
            <person name="Venice F."/>
            <person name="Ghignone S."/>
            <person name="Salvioli di Fossalunga A."/>
            <person name="Amselem J."/>
            <person name="Novero M."/>
            <person name="Xianan X."/>
            <person name="Sedzielewska Toro K."/>
            <person name="Morin E."/>
            <person name="Lipzen A."/>
            <person name="Grigoriev I.V."/>
            <person name="Henrissat B."/>
            <person name="Martin F.M."/>
            <person name="Bonfante P."/>
        </authorList>
    </citation>
    <scope>NUCLEOTIDE SEQUENCE [LARGE SCALE GENOMIC DNA]</scope>
    <source>
        <strain evidence="3 4">BEG34</strain>
    </source>
</reference>
<keyword evidence="1" id="KW-0472">Membrane</keyword>